<proteinExistence type="predicted"/>
<evidence type="ECO:0000313" key="1">
    <source>
        <dbReference type="EMBL" id="JAE30082.1"/>
    </source>
</evidence>
<protein>
    <submittedName>
        <fullName evidence="1">CKX3</fullName>
    </submittedName>
</protein>
<name>A0A0A9GZX8_ARUDO</name>
<reference evidence="1" key="1">
    <citation type="submission" date="2014-09" db="EMBL/GenBank/DDBJ databases">
        <authorList>
            <person name="Magalhaes I.L.F."/>
            <person name="Oliveira U."/>
            <person name="Santos F.R."/>
            <person name="Vidigal T.H.D.A."/>
            <person name="Brescovit A.D."/>
            <person name="Santos A.J."/>
        </authorList>
    </citation>
    <scope>NUCLEOTIDE SEQUENCE</scope>
    <source>
        <tissue evidence="1">Shoot tissue taken approximately 20 cm above the soil surface</tissue>
    </source>
</reference>
<organism evidence="1">
    <name type="scientific">Arundo donax</name>
    <name type="common">Giant reed</name>
    <name type="synonym">Donax arundinaceus</name>
    <dbReference type="NCBI Taxonomy" id="35708"/>
    <lineage>
        <taxon>Eukaryota</taxon>
        <taxon>Viridiplantae</taxon>
        <taxon>Streptophyta</taxon>
        <taxon>Embryophyta</taxon>
        <taxon>Tracheophyta</taxon>
        <taxon>Spermatophyta</taxon>
        <taxon>Magnoliopsida</taxon>
        <taxon>Liliopsida</taxon>
        <taxon>Poales</taxon>
        <taxon>Poaceae</taxon>
        <taxon>PACMAD clade</taxon>
        <taxon>Arundinoideae</taxon>
        <taxon>Arundineae</taxon>
        <taxon>Arundo</taxon>
    </lineage>
</organism>
<accession>A0A0A9GZX8</accession>
<reference evidence="1" key="2">
    <citation type="journal article" date="2015" name="Data Brief">
        <title>Shoot transcriptome of the giant reed, Arundo donax.</title>
        <authorList>
            <person name="Barrero R.A."/>
            <person name="Guerrero F.D."/>
            <person name="Moolhuijzen P."/>
            <person name="Goolsby J.A."/>
            <person name="Tidwell J."/>
            <person name="Bellgard S.E."/>
            <person name="Bellgard M.I."/>
        </authorList>
    </citation>
    <scope>NUCLEOTIDE SEQUENCE</scope>
    <source>
        <tissue evidence="1">Shoot tissue taken approximately 20 cm above the soil surface</tissue>
    </source>
</reference>
<dbReference type="AlphaFoldDB" id="A0A0A9GZX8"/>
<sequence length="103" mass="11601">MNCKLYAVVNLRAALGAKIWVEGHICREGNGGAVKGLFIQDNETFHIVHQIRHRYQQLLVFGEGAEIIIEGSHPLHFLWSFLKQNPCPSYDAKLAKASQNCIK</sequence>
<dbReference type="EMBL" id="GBRH01167814">
    <property type="protein sequence ID" value="JAE30082.1"/>
    <property type="molecule type" value="Transcribed_RNA"/>
</dbReference>